<evidence type="ECO:0000256" key="2">
    <source>
        <dbReference type="SAM" id="Phobius"/>
    </source>
</evidence>
<dbReference type="InterPro" id="IPR051772">
    <property type="entry name" value="Gastrokine"/>
</dbReference>
<dbReference type="GeneID" id="106161061"/>
<gene>
    <name evidence="5" type="primary">LOC106161061</name>
</gene>
<feature type="domain" description="BRICHOS" evidence="3">
    <location>
        <begin position="112"/>
        <end position="205"/>
    </location>
</feature>
<dbReference type="KEGG" id="lak:106161061"/>
<keyword evidence="4" id="KW-1185">Reference proteome</keyword>
<feature type="transmembrane region" description="Helical" evidence="2">
    <location>
        <begin position="41"/>
        <end position="64"/>
    </location>
</feature>
<dbReference type="InterPro" id="IPR007084">
    <property type="entry name" value="BRICHOS_dom"/>
</dbReference>
<dbReference type="SMART" id="SM01039">
    <property type="entry name" value="BRICHOS"/>
    <property type="match status" value="1"/>
</dbReference>
<accession>A0A1S3I7L8</accession>
<evidence type="ECO:0000256" key="1">
    <source>
        <dbReference type="ARBA" id="ARBA00023157"/>
    </source>
</evidence>
<keyword evidence="2" id="KW-0472">Membrane</keyword>
<keyword evidence="1" id="KW-1015">Disulfide bond</keyword>
<dbReference type="PANTHER" id="PTHR16483">
    <property type="entry name" value="GASTROKINE 1"/>
    <property type="match status" value="1"/>
</dbReference>
<dbReference type="OrthoDB" id="5985282at2759"/>
<dbReference type="Proteomes" id="UP000085678">
    <property type="component" value="Unplaced"/>
</dbReference>
<keyword evidence="2" id="KW-1133">Transmembrane helix</keyword>
<reference evidence="5" key="1">
    <citation type="submission" date="2025-08" db="UniProtKB">
        <authorList>
            <consortium name="RefSeq"/>
        </authorList>
    </citation>
    <scope>IDENTIFICATION</scope>
    <source>
        <tissue evidence="5">Gonads</tissue>
    </source>
</reference>
<organism evidence="4 5">
    <name type="scientific">Lingula anatina</name>
    <name type="common">Brachiopod</name>
    <name type="synonym">Lingula unguis</name>
    <dbReference type="NCBI Taxonomy" id="7574"/>
    <lineage>
        <taxon>Eukaryota</taxon>
        <taxon>Metazoa</taxon>
        <taxon>Spiralia</taxon>
        <taxon>Lophotrochozoa</taxon>
        <taxon>Brachiopoda</taxon>
        <taxon>Linguliformea</taxon>
        <taxon>Lingulata</taxon>
        <taxon>Lingulida</taxon>
        <taxon>Linguloidea</taxon>
        <taxon>Lingulidae</taxon>
        <taxon>Lingula</taxon>
    </lineage>
</organism>
<proteinExistence type="predicted"/>
<dbReference type="InParanoid" id="A0A1S3I7L8"/>
<sequence>MSTEKVATVDSFQVGLPPAYRPTEVKGQSKTGWKVSDAVLAGVRCCLSLAVVVFVFTGGFYIGYLQNELAQRTKLEQAKTFAVRFHEKGNIVQEKIAVNLQTQTETFFGVKHNDVPKFTAVNDFKQGITVVHVPSAGACYVRVLDTTFPKPQDLKNELDAHANETWDEVPREYHYFKTVKPAIGDASFLPAEIKSHCQGLPVYWTVPVSSPGVNSRQRRRAARRRRSVSLSLRLFGRNIITVTISVETS</sequence>
<dbReference type="Pfam" id="PF04089">
    <property type="entry name" value="BRICHOS"/>
    <property type="match status" value="1"/>
</dbReference>
<dbReference type="Gene3D" id="3.30.390.150">
    <property type="match status" value="1"/>
</dbReference>
<protein>
    <submittedName>
        <fullName evidence="5">Uncharacterized protein LOC106161061</fullName>
    </submittedName>
</protein>
<evidence type="ECO:0000259" key="3">
    <source>
        <dbReference type="PROSITE" id="PS50869"/>
    </source>
</evidence>
<dbReference type="PROSITE" id="PS50869">
    <property type="entry name" value="BRICHOS"/>
    <property type="match status" value="1"/>
</dbReference>
<evidence type="ECO:0000313" key="5">
    <source>
        <dbReference type="RefSeq" id="XP_013393369.1"/>
    </source>
</evidence>
<evidence type="ECO:0000313" key="4">
    <source>
        <dbReference type="Proteomes" id="UP000085678"/>
    </source>
</evidence>
<dbReference type="AlphaFoldDB" id="A0A1S3I7L8"/>
<keyword evidence="2" id="KW-0812">Transmembrane</keyword>
<name>A0A1S3I7L8_LINAN</name>
<dbReference type="RefSeq" id="XP_013393369.1">
    <property type="nucleotide sequence ID" value="XM_013537915.1"/>
</dbReference>